<organism evidence="5 6">
    <name type="scientific">Agrococcus casei LMG 22410</name>
    <dbReference type="NCBI Taxonomy" id="1255656"/>
    <lineage>
        <taxon>Bacteria</taxon>
        <taxon>Bacillati</taxon>
        <taxon>Actinomycetota</taxon>
        <taxon>Actinomycetes</taxon>
        <taxon>Micrococcales</taxon>
        <taxon>Microbacteriaceae</taxon>
        <taxon>Agrococcus</taxon>
    </lineage>
</organism>
<dbReference type="InterPro" id="IPR036052">
    <property type="entry name" value="TrpB-like_PALP_sf"/>
</dbReference>
<dbReference type="EC" id="4.3.1.19" evidence="5"/>
<proteinExistence type="predicted"/>
<dbReference type="Pfam" id="PF00291">
    <property type="entry name" value="PALP"/>
    <property type="match status" value="1"/>
</dbReference>
<dbReference type="GO" id="GO:1901605">
    <property type="term" value="P:alpha-amino acid metabolic process"/>
    <property type="evidence" value="ECO:0007669"/>
    <property type="project" value="UniProtKB-ARBA"/>
</dbReference>
<dbReference type="AlphaFoldDB" id="A0A1R4ET14"/>
<dbReference type="OrthoDB" id="34584at2"/>
<sequence length="354" mass="37365">MSNDASRSTSSVSSWVPRHRDQQWRTPRAHGAAREFHQTLEGYESTRIVDLPSLAKELGVGGVIAKDESSRLGLPSFKALGASWAVHRVVEGSDETLSLVTATDGNHGRAVAHFARMFGHRAEIYVPAGVREWAMVAIEDEGAQLIQLDKTYEVAVQRAAVAAAEQGRVLVQDAGWPGYTKIPQDIIDGYDTLFTEIDEQVADADLVIVPTGVGSLLHAALTHYRGAGTDTRVIAVQPEVAANLAPSFAADRPVIVQTGETLMAGLNTHTPSWLSWPIIRATLDGVAHVGDDAAVQAARDLAELGVDAGPCGGASLAGLRAAAASPGALEHLGLDETSTVVLLITEGTETNPLP</sequence>
<dbReference type="GeneID" id="303171732"/>
<dbReference type="SUPFAM" id="SSF53686">
    <property type="entry name" value="Tryptophan synthase beta subunit-like PLP-dependent enzymes"/>
    <property type="match status" value="1"/>
</dbReference>
<dbReference type="Gene3D" id="3.40.50.1100">
    <property type="match status" value="2"/>
</dbReference>
<keyword evidence="6" id="KW-1185">Reference proteome</keyword>
<evidence type="ECO:0000313" key="6">
    <source>
        <dbReference type="Proteomes" id="UP000195787"/>
    </source>
</evidence>
<dbReference type="EMBL" id="FUHU01000003">
    <property type="protein sequence ID" value="SJM46762.1"/>
    <property type="molecule type" value="Genomic_DNA"/>
</dbReference>
<dbReference type="RefSeq" id="WP_086990144.1">
    <property type="nucleotide sequence ID" value="NZ_FUHU01000003.1"/>
</dbReference>
<dbReference type="PANTHER" id="PTHR42937:SF1">
    <property type="entry name" value="DIAMINOPROPIONATE AMMONIA-LYASE"/>
    <property type="match status" value="1"/>
</dbReference>
<keyword evidence="2" id="KW-0663">Pyridoxal phosphate</keyword>
<feature type="domain" description="Tryptophan synthase beta chain-like PALP" evidence="4">
    <location>
        <begin position="42"/>
        <end position="345"/>
    </location>
</feature>
<evidence type="ECO:0000256" key="3">
    <source>
        <dbReference type="SAM" id="MobiDB-lite"/>
    </source>
</evidence>
<keyword evidence="5" id="KW-0456">Lyase</keyword>
<evidence type="ECO:0000256" key="1">
    <source>
        <dbReference type="ARBA" id="ARBA00001933"/>
    </source>
</evidence>
<evidence type="ECO:0000313" key="5">
    <source>
        <dbReference type="EMBL" id="SJM46762.1"/>
    </source>
</evidence>
<evidence type="ECO:0000259" key="4">
    <source>
        <dbReference type="Pfam" id="PF00291"/>
    </source>
</evidence>
<comment type="cofactor">
    <cofactor evidence="1">
        <name>pyridoxal 5'-phosphate</name>
        <dbReference type="ChEBI" id="CHEBI:597326"/>
    </cofactor>
</comment>
<feature type="region of interest" description="Disordered" evidence="3">
    <location>
        <begin position="1"/>
        <end position="32"/>
    </location>
</feature>
<reference evidence="5 6" key="1">
    <citation type="submission" date="2017-02" db="EMBL/GenBank/DDBJ databases">
        <authorList>
            <person name="Peterson S.W."/>
        </authorList>
    </citation>
    <scope>NUCLEOTIDE SEQUENCE [LARGE SCALE GENOMIC DNA]</scope>
    <source>
        <strain evidence="5 6">LMG 22410</strain>
    </source>
</reference>
<accession>A0A1R4ET14</accession>
<gene>
    <name evidence="5" type="ORF">CZ674_00725</name>
</gene>
<dbReference type="GO" id="GO:0004794">
    <property type="term" value="F:threonine deaminase activity"/>
    <property type="evidence" value="ECO:0007669"/>
    <property type="project" value="UniProtKB-EC"/>
</dbReference>
<name>A0A1R4ET14_9MICO</name>
<dbReference type="Proteomes" id="UP000195787">
    <property type="component" value="Unassembled WGS sequence"/>
</dbReference>
<feature type="compositionally biased region" description="Low complexity" evidence="3">
    <location>
        <begin position="1"/>
        <end position="14"/>
    </location>
</feature>
<evidence type="ECO:0000256" key="2">
    <source>
        <dbReference type="ARBA" id="ARBA00022898"/>
    </source>
</evidence>
<dbReference type="InterPro" id="IPR001926">
    <property type="entry name" value="TrpB-like_PALP"/>
</dbReference>
<dbReference type="PANTHER" id="PTHR42937">
    <property type="match status" value="1"/>
</dbReference>
<protein>
    <submittedName>
        <fullName evidence="5">Threonine dehydratase</fullName>
        <ecNumber evidence="5">4.3.1.19</ecNumber>
    </submittedName>
</protein>